<evidence type="ECO:0000313" key="5">
    <source>
        <dbReference type="Proteomes" id="UP001267290"/>
    </source>
</evidence>
<evidence type="ECO:0000256" key="1">
    <source>
        <dbReference type="SAM" id="MobiDB-lite"/>
    </source>
</evidence>
<dbReference type="SUPFAM" id="SSF49785">
    <property type="entry name" value="Galactose-binding domain-like"/>
    <property type="match status" value="3"/>
</dbReference>
<evidence type="ECO:0000313" key="4">
    <source>
        <dbReference type="EMBL" id="MDR6550805.1"/>
    </source>
</evidence>
<evidence type="ECO:0000259" key="3">
    <source>
        <dbReference type="PROSITE" id="PS50022"/>
    </source>
</evidence>
<dbReference type="Gene3D" id="2.60.120.260">
    <property type="entry name" value="Galactose-binding domain-like"/>
    <property type="match status" value="3"/>
</dbReference>
<dbReference type="Pfam" id="PF22633">
    <property type="entry name" value="F5_F8_type_C_2"/>
    <property type="match status" value="2"/>
</dbReference>
<dbReference type="EMBL" id="JAVDSB010000002">
    <property type="protein sequence ID" value="MDR6550805.1"/>
    <property type="molecule type" value="Genomic_DNA"/>
</dbReference>
<feature type="domain" description="F5/8 type C" evidence="3">
    <location>
        <begin position="605"/>
        <end position="737"/>
    </location>
</feature>
<dbReference type="RefSeq" id="WP_310225923.1">
    <property type="nucleotide sequence ID" value="NZ_JAVDSB010000002.1"/>
</dbReference>
<dbReference type="PANTHER" id="PTHR46306">
    <property type="entry name" value="BTB/POZ DOMAIN-CONTAINING PROTEIN 9"/>
    <property type="match status" value="1"/>
</dbReference>
<feature type="chain" id="PRO_5045960416" description="F5/8 type C domain-containing protein" evidence="2">
    <location>
        <begin position="38"/>
        <end position="737"/>
    </location>
</feature>
<dbReference type="InterPro" id="IPR008979">
    <property type="entry name" value="Galactose-bd-like_sf"/>
</dbReference>
<dbReference type="InterPro" id="IPR052407">
    <property type="entry name" value="BTB_POZ_domain_cont_9"/>
</dbReference>
<evidence type="ECO:0000256" key="2">
    <source>
        <dbReference type="SAM" id="SignalP"/>
    </source>
</evidence>
<reference evidence="4 5" key="1">
    <citation type="submission" date="2023-07" db="EMBL/GenBank/DDBJ databases">
        <title>Sorghum-associated microbial communities from plants grown in Nebraska, USA.</title>
        <authorList>
            <person name="Schachtman D."/>
        </authorList>
    </citation>
    <scope>NUCLEOTIDE SEQUENCE [LARGE SCALE GENOMIC DNA]</scope>
    <source>
        <strain evidence="4 5">CC258</strain>
    </source>
</reference>
<accession>A0ABU1NTP0</accession>
<name>A0ABU1NTP0_9BACL</name>
<feature type="domain" description="F5/8 type C" evidence="3">
    <location>
        <begin position="417"/>
        <end position="519"/>
    </location>
</feature>
<feature type="signal peptide" evidence="2">
    <location>
        <begin position="1"/>
        <end position="37"/>
    </location>
</feature>
<organism evidence="4 5">
    <name type="scientific">Paenibacillus qinlingensis</name>
    <dbReference type="NCBI Taxonomy" id="1837343"/>
    <lineage>
        <taxon>Bacteria</taxon>
        <taxon>Bacillati</taxon>
        <taxon>Bacillota</taxon>
        <taxon>Bacilli</taxon>
        <taxon>Bacillales</taxon>
        <taxon>Paenibacillaceae</taxon>
        <taxon>Paenibacillus</taxon>
    </lineage>
</organism>
<comment type="caution">
    <text evidence="4">The sequence shown here is derived from an EMBL/GenBank/DDBJ whole genome shotgun (WGS) entry which is preliminary data.</text>
</comment>
<keyword evidence="5" id="KW-1185">Reference proteome</keyword>
<keyword evidence="2" id="KW-0732">Signal</keyword>
<sequence length="737" mass="80602">MNLLSKITPRNVLKVTSMSLALSVLLSSYNLSPVSHATSASIQSSATNAQQLLDAPKLIADSTRNTVRRNVDIEFTDDLAWRNAITAVKLNGYDLSKTSLITVSPGRITFDSALFQGEGTNSILIEATGYSNADITQLIVSNYEVNLALNKPTFTSENAKQNGKNAVDGDPLTRWESEFADSQYMTVDLGAVYDVCRVVLNWENAAGKNYDIELSLDGTNWTTVYTTNQGESNNTDVVYFTPDKARYVKMNGHTRTTDYGFSLWEMEVNGLPGDVSPIAPAPTLHADATDNTLGQPIDITFTDNVEWRNAISEVKVNGAVIPPSQYTMTSGKMVINSSCFTESQPYWISVQAKGFNESLVYQTILPKNDTGVPTNPPTNPPSNPPTYPPATPGSNVGLGKPTLSSPNYHRSSEDAVDGRFDRRWESDFNDNQWMSVDLGTPTMINRVLLNWENAYGKAYTIDVSADGNNWNTVYATDHANGGIDDISFSPVNARYVKMNGIKRGTPYGFSLWEFEVYAGTADLIEGAVLTASTTATIGKPVTYTFADDTAWRYAINSVELNGAAVSPSNYRLEAGKITLDASLFIDPKAYQLTIGATGYTNSSVVQTITLGSSYNLALNKPTTTSNEPLKSSNYAVDGDKSTRWESPFSDPQWISVDLGESSTINRIVLDWENAAAKSYRVEVSIDGKTWTTVYATTSGHEGTNNLIINQTEARYVKVTGTERTTQYGYSLFELGVY</sequence>
<dbReference type="Proteomes" id="UP001267290">
    <property type="component" value="Unassembled WGS sequence"/>
</dbReference>
<dbReference type="Pfam" id="PF07550">
    <property type="entry name" value="Shr-like_HID"/>
    <property type="match status" value="3"/>
</dbReference>
<dbReference type="PROSITE" id="PS50022">
    <property type="entry name" value="FA58C_3"/>
    <property type="match status" value="3"/>
</dbReference>
<feature type="domain" description="F5/8 type C" evidence="3">
    <location>
        <begin position="133"/>
        <end position="271"/>
    </location>
</feature>
<dbReference type="Pfam" id="PF00754">
    <property type="entry name" value="F5_F8_type_C"/>
    <property type="match status" value="1"/>
</dbReference>
<dbReference type="InterPro" id="IPR011432">
    <property type="entry name" value="Shr-like_HID"/>
</dbReference>
<protein>
    <recommendedName>
        <fullName evidence="3">F5/8 type C domain-containing protein</fullName>
    </recommendedName>
</protein>
<dbReference type="PANTHER" id="PTHR46306:SF1">
    <property type="entry name" value="BTB_POZ DOMAIN-CONTAINING PROTEIN 9"/>
    <property type="match status" value="1"/>
</dbReference>
<proteinExistence type="predicted"/>
<gene>
    <name evidence="4" type="ORF">J2736_001992</name>
</gene>
<feature type="compositionally biased region" description="Pro residues" evidence="1">
    <location>
        <begin position="374"/>
        <end position="391"/>
    </location>
</feature>
<feature type="region of interest" description="Disordered" evidence="1">
    <location>
        <begin position="366"/>
        <end position="414"/>
    </location>
</feature>
<dbReference type="InterPro" id="IPR000421">
    <property type="entry name" value="FA58C"/>
</dbReference>